<dbReference type="EMBL" id="CAFBNU010000011">
    <property type="protein sequence ID" value="CAB4966731.1"/>
    <property type="molecule type" value="Genomic_DNA"/>
</dbReference>
<protein>
    <submittedName>
        <fullName evidence="6">Unannotated protein</fullName>
    </submittedName>
</protein>
<evidence type="ECO:0000313" key="5">
    <source>
        <dbReference type="EMBL" id="CAB4837663.1"/>
    </source>
</evidence>
<dbReference type="SUPFAM" id="SSF51735">
    <property type="entry name" value="NAD(P)-binding Rossmann-fold domains"/>
    <property type="match status" value="1"/>
</dbReference>
<dbReference type="PANTHER" id="PTHR43377:SF2">
    <property type="entry name" value="BINDING ROSSMANN FOLD OXIDOREDUCTASE, PUTATIVE (AFU_ORTHOLOGUE AFUA_4G00560)-RELATED"/>
    <property type="match status" value="1"/>
</dbReference>
<dbReference type="EMBL" id="CAEZYD010000017">
    <property type="protein sequence ID" value="CAB4715291.1"/>
    <property type="molecule type" value="Genomic_DNA"/>
</dbReference>
<evidence type="ECO:0000313" key="7">
    <source>
        <dbReference type="EMBL" id="CAB4966731.1"/>
    </source>
</evidence>
<dbReference type="Pfam" id="PF22725">
    <property type="entry name" value="GFO_IDH_MocA_C3"/>
    <property type="match status" value="1"/>
</dbReference>
<proteinExistence type="predicted"/>
<dbReference type="Gene3D" id="3.30.360.10">
    <property type="entry name" value="Dihydrodipicolinate Reductase, domain 2"/>
    <property type="match status" value="1"/>
</dbReference>
<feature type="domain" description="GFO/IDH/MocA-like oxidoreductase" evidence="2">
    <location>
        <begin position="135"/>
        <end position="254"/>
    </location>
</feature>
<evidence type="ECO:0000313" key="4">
    <source>
        <dbReference type="EMBL" id="CAB4826519.1"/>
    </source>
</evidence>
<dbReference type="InterPro" id="IPR055170">
    <property type="entry name" value="GFO_IDH_MocA-like_dom"/>
</dbReference>
<dbReference type="InterPro" id="IPR000683">
    <property type="entry name" value="Gfo/Idh/MocA-like_OxRdtase_N"/>
</dbReference>
<dbReference type="AlphaFoldDB" id="A0A6J7GDS1"/>
<feature type="domain" description="Gfo/Idh/MocA-like oxidoreductase N-terminal" evidence="1">
    <location>
        <begin position="8"/>
        <end position="127"/>
    </location>
</feature>
<organism evidence="6">
    <name type="scientific">freshwater metagenome</name>
    <dbReference type="NCBI Taxonomy" id="449393"/>
    <lineage>
        <taxon>unclassified sequences</taxon>
        <taxon>metagenomes</taxon>
        <taxon>ecological metagenomes</taxon>
    </lineage>
</organism>
<dbReference type="GO" id="GO:0000166">
    <property type="term" value="F:nucleotide binding"/>
    <property type="evidence" value="ECO:0007669"/>
    <property type="project" value="InterPro"/>
</dbReference>
<evidence type="ECO:0000259" key="1">
    <source>
        <dbReference type="Pfam" id="PF01408"/>
    </source>
</evidence>
<name>A0A6J7GDS1_9ZZZZ</name>
<dbReference type="InterPro" id="IPR036291">
    <property type="entry name" value="NAD(P)-bd_dom_sf"/>
</dbReference>
<dbReference type="EMBL" id="CAFBPT010000003">
    <property type="protein sequence ID" value="CAB5024973.1"/>
    <property type="molecule type" value="Genomic_DNA"/>
</dbReference>
<dbReference type="Pfam" id="PF01408">
    <property type="entry name" value="GFO_IDH_MocA"/>
    <property type="match status" value="1"/>
</dbReference>
<evidence type="ECO:0000313" key="3">
    <source>
        <dbReference type="EMBL" id="CAB4715291.1"/>
    </source>
</evidence>
<dbReference type="EMBL" id="CAFBMA010000024">
    <property type="protein sequence ID" value="CAB4905094.1"/>
    <property type="molecule type" value="Genomic_DNA"/>
</dbReference>
<accession>A0A6J7GDS1</accession>
<evidence type="ECO:0000313" key="6">
    <source>
        <dbReference type="EMBL" id="CAB4905094.1"/>
    </source>
</evidence>
<sequence length="336" mass="36716">MTSLKTPLRVGVIGLGWFGEVHCDAIIGIPELTLSALSTRNPERLKALAAKYQVIKAKTDFMDVINDPDIDVIVVTTAWDKHKDAAIAALKAGKHVFLEKPITSTISDGEELIESSKNCEGIFFVGHICRFNPRYQAAQRAVASGELGQIISIKTHRNLPAPMTEKFINQTGPITSDAIHDIDLILWLTGDSTGEVFTQTRSIRNFDNPDIAQILLKLSSGVLASLEVNWHMPASTPYEVDEYLKVVGTLGSLEVGSGLNALNIATDNGFRNPDSTYWPMHNGVRRGALRDEYIQFISDIKNGKNSEFGRPDAALMALRVALAAESSALQGKVVKF</sequence>
<gene>
    <name evidence="3" type="ORF">UFOPK2652_01059</name>
    <name evidence="4" type="ORF">UFOPK3128_01197</name>
    <name evidence="5" type="ORF">UFOPK3227_00685</name>
    <name evidence="6" type="ORF">UFOPK3511_01291</name>
    <name evidence="7" type="ORF">UFOPK3880_01032</name>
    <name evidence="8" type="ORF">UFOPK4146_00481</name>
</gene>
<dbReference type="EMBL" id="CAFAAZ010000014">
    <property type="protein sequence ID" value="CAB4826519.1"/>
    <property type="molecule type" value="Genomic_DNA"/>
</dbReference>
<evidence type="ECO:0000259" key="2">
    <source>
        <dbReference type="Pfam" id="PF22725"/>
    </source>
</evidence>
<dbReference type="EMBL" id="CAFAHD010000073">
    <property type="protein sequence ID" value="CAB4837663.1"/>
    <property type="molecule type" value="Genomic_DNA"/>
</dbReference>
<dbReference type="PANTHER" id="PTHR43377">
    <property type="entry name" value="BILIVERDIN REDUCTASE A"/>
    <property type="match status" value="1"/>
</dbReference>
<dbReference type="Gene3D" id="3.40.50.720">
    <property type="entry name" value="NAD(P)-binding Rossmann-like Domain"/>
    <property type="match status" value="1"/>
</dbReference>
<dbReference type="SUPFAM" id="SSF55347">
    <property type="entry name" value="Glyceraldehyde-3-phosphate dehydrogenase-like, C-terminal domain"/>
    <property type="match status" value="1"/>
</dbReference>
<dbReference type="InterPro" id="IPR051450">
    <property type="entry name" value="Gfo/Idh/MocA_Oxidoreductases"/>
</dbReference>
<evidence type="ECO:0000313" key="8">
    <source>
        <dbReference type="EMBL" id="CAB5024973.1"/>
    </source>
</evidence>
<reference evidence="6" key="1">
    <citation type="submission" date="2020-05" db="EMBL/GenBank/DDBJ databases">
        <authorList>
            <person name="Chiriac C."/>
            <person name="Salcher M."/>
            <person name="Ghai R."/>
            <person name="Kavagutti S V."/>
        </authorList>
    </citation>
    <scope>NUCLEOTIDE SEQUENCE</scope>
</reference>